<dbReference type="Proteomes" id="UP000029914">
    <property type="component" value="Chromosome"/>
</dbReference>
<dbReference type="EMBL" id="CP006764">
    <property type="protein sequence ID" value="AIT60769.1"/>
    <property type="molecule type" value="Genomic_DNA"/>
</dbReference>
<proteinExistence type="predicted"/>
<evidence type="ECO:0000313" key="2">
    <source>
        <dbReference type="EMBL" id="AIT60769.1"/>
    </source>
</evidence>
<keyword evidence="3" id="KW-1185">Reference proteome</keyword>
<accession>A0A097IF71</accession>
<feature type="chain" id="PRO_5001930921" description="Secreted protein" evidence="1">
    <location>
        <begin position="28"/>
        <end position="231"/>
    </location>
</feature>
<feature type="signal peptide" evidence="1">
    <location>
        <begin position="1"/>
        <end position="27"/>
    </location>
</feature>
<dbReference type="STRING" id="558173.CDOO_05500"/>
<dbReference type="eggNOG" id="ENOG5033SXJ">
    <property type="taxonomic scope" value="Bacteria"/>
</dbReference>
<protein>
    <recommendedName>
        <fullName evidence="4">Secreted protein</fullName>
    </recommendedName>
</protein>
<dbReference type="HOGENOM" id="CLU_073060_0_0_11"/>
<dbReference type="OrthoDB" id="4424756at2"/>
<sequence length="231" mass="22896">MSRATLAALTALAATALAAGAAPAAHAQPVPGVPVTGQAPGSSMFVDEIGRPTPLVQQNVRDFAGQPWVPESLANVLLSALAFTAESTPGEGVPLPENSPTFTQFYWPTVSGDCIGGVSDAVGSALAVPGPAQIPAPGAGDGQTTFLFTALGTSAAAAEQGGMTVHWVNVNTLATGQTSLGNHGINPEGPATISGVADTGKGTIIAVLGGDIRTQESTCSFIPTAAVIDAR</sequence>
<evidence type="ECO:0000313" key="3">
    <source>
        <dbReference type="Proteomes" id="UP000029914"/>
    </source>
</evidence>
<evidence type="ECO:0008006" key="4">
    <source>
        <dbReference type="Google" id="ProtNLM"/>
    </source>
</evidence>
<gene>
    <name evidence="2" type="ORF">CDOO_05500</name>
</gene>
<dbReference type="AlphaFoldDB" id="A0A097IF71"/>
<evidence type="ECO:0000256" key="1">
    <source>
        <dbReference type="SAM" id="SignalP"/>
    </source>
</evidence>
<dbReference type="KEGG" id="cdo:CDOO_05500"/>
<name>A0A097IF71_9CORY</name>
<reference evidence="2 3" key="1">
    <citation type="submission" date="2013-09" db="EMBL/GenBank/DDBJ databases">
        <title>Complete genome sequence of Corynebacterium doosanense CAU 212(T) (=DSM 45436(T)), isolated from activated sludge.</title>
        <authorList>
            <person name="Schaffert L."/>
            <person name="Albersmeier A."/>
            <person name="Kalinowski J."/>
            <person name="Ruckert C."/>
        </authorList>
    </citation>
    <scope>NUCLEOTIDE SEQUENCE [LARGE SCALE GENOMIC DNA]</scope>
    <source>
        <strain evidence="2 3">CAU 212</strain>
    </source>
</reference>
<keyword evidence="1" id="KW-0732">Signal</keyword>
<organism evidence="2 3">
    <name type="scientific">Corynebacterium doosanense CAU 212 = DSM 45436</name>
    <dbReference type="NCBI Taxonomy" id="558173"/>
    <lineage>
        <taxon>Bacteria</taxon>
        <taxon>Bacillati</taxon>
        <taxon>Actinomycetota</taxon>
        <taxon>Actinomycetes</taxon>
        <taxon>Mycobacteriales</taxon>
        <taxon>Corynebacteriaceae</taxon>
        <taxon>Corynebacterium</taxon>
    </lineage>
</organism>